<dbReference type="AlphaFoldDB" id="A0A6C0RF39"/>
<protein>
    <submittedName>
        <fullName evidence="5">Uncharacterized protein</fullName>
    </submittedName>
</protein>
<dbReference type="KEGG" id="drc:G0Q07_10680"/>
<dbReference type="InterPro" id="IPR011006">
    <property type="entry name" value="CheY-like_superfamily"/>
</dbReference>
<dbReference type="Gene3D" id="1.10.10.10">
    <property type="entry name" value="Winged helix-like DNA-binding domain superfamily/Winged helix DNA-binding domain"/>
    <property type="match status" value="1"/>
</dbReference>
<dbReference type="PANTHER" id="PTHR43214">
    <property type="entry name" value="TWO-COMPONENT RESPONSE REGULATOR"/>
    <property type="match status" value="1"/>
</dbReference>
<dbReference type="GO" id="GO:0000160">
    <property type="term" value="P:phosphorelay signal transduction system"/>
    <property type="evidence" value="ECO:0007669"/>
    <property type="project" value="InterPro"/>
</dbReference>
<name>A0A6C0RF39_9BACT</name>
<evidence type="ECO:0000256" key="1">
    <source>
        <dbReference type="ARBA" id="ARBA00023125"/>
    </source>
</evidence>
<evidence type="ECO:0000313" key="6">
    <source>
        <dbReference type="Proteomes" id="UP000474630"/>
    </source>
</evidence>
<dbReference type="EMBL" id="CP048409">
    <property type="protein sequence ID" value="QIA08153.1"/>
    <property type="molecule type" value="Genomic_DNA"/>
</dbReference>
<evidence type="ECO:0000313" key="5">
    <source>
        <dbReference type="EMBL" id="QIA08153.1"/>
    </source>
</evidence>
<feature type="domain" description="HTH luxR-type" evidence="3">
    <location>
        <begin position="269"/>
        <end position="334"/>
    </location>
</feature>
<dbReference type="PROSITE" id="PS50110">
    <property type="entry name" value="RESPONSE_REGULATORY"/>
    <property type="match status" value="1"/>
</dbReference>
<dbReference type="Gene3D" id="3.40.50.2300">
    <property type="match status" value="1"/>
</dbReference>
<proteinExistence type="predicted"/>
<dbReference type="InterPro" id="IPR016032">
    <property type="entry name" value="Sig_transdc_resp-reg_C-effctor"/>
</dbReference>
<gene>
    <name evidence="5" type="ORF">G0Q07_10680</name>
</gene>
<dbReference type="PROSITE" id="PS00622">
    <property type="entry name" value="HTH_LUXR_1"/>
    <property type="match status" value="1"/>
</dbReference>
<dbReference type="Pfam" id="PF00196">
    <property type="entry name" value="GerE"/>
    <property type="match status" value="1"/>
</dbReference>
<evidence type="ECO:0000256" key="2">
    <source>
        <dbReference type="PROSITE-ProRule" id="PRU00169"/>
    </source>
</evidence>
<dbReference type="InterPro" id="IPR001789">
    <property type="entry name" value="Sig_transdc_resp-reg_receiver"/>
</dbReference>
<dbReference type="PROSITE" id="PS50043">
    <property type="entry name" value="HTH_LUXR_2"/>
    <property type="match status" value="1"/>
</dbReference>
<keyword evidence="6" id="KW-1185">Reference proteome</keyword>
<reference evidence="5 6" key="1">
    <citation type="submission" date="2020-02" db="EMBL/GenBank/DDBJ databases">
        <title>Genome sequencing for Draconibacterium sp. strain M1.</title>
        <authorList>
            <person name="Park S.-J."/>
        </authorList>
    </citation>
    <scope>NUCLEOTIDE SEQUENCE [LARGE SCALE GENOMIC DNA]</scope>
    <source>
        <strain evidence="5 6">M1</strain>
    </source>
</reference>
<feature type="domain" description="Response regulatory" evidence="4">
    <location>
        <begin position="11"/>
        <end position="127"/>
    </location>
</feature>
<sequence>MFTSIMKNHSKNLIIFHAEMQDSCIDLLLKDKGFTIIRVSQIDVIIKKIIDEDADLVICPYKINGESGFSIFNRIKPFLLKNAIPFFLLMEKYDEHGIKIGLEIGIDNFIFKPYHNSSIVQKINQALNKRTEVNVFALKHFKKYFASSEVAMFYLEKDEVICVNEAFCKLSKRKKEDFENQHFDWLFSFTGNTENEYNYRRFTEGGADVCKLKNVTCCNTNGFAYTISLHRGNQYNINSVFGEVVPIGEIPENHNNPNIQPNTKSRLEWAKEMFGLTRRELEVFQLSAKGLPVKQIAADLGIAERTIEKHRANIMRKSETRSMLEAILAVDNKYTTVYN</sequence>
<organism evidence="5 6">
    <name type="scientific">Draconibacterium halophilum</name>
    <dbReference type="NCBI Taxonomy" id="2706887"/>
    <lineage>
        <taxon>Bacteria</taxon>
        <taxon>Pseudomonadati</taxon>
        <taxon>Bacteroidota</taxon>
        <taxon>Bacteroidia</taxon>
        <taxon>Marinilabiliales</taxon>
        <taxon>Prolixibacteraceae</taxon>
        <taxon>Draconibacterium</taxon>
    </lineage>
</organism>
<dbReference type="PANTHER" id="PTHR43214:SF44">
    <property type="entry name" value="TWO-COMPONENT RESPONSE REGULATOR"/>
    <property type="match status" value="1"/>
</dbReference>
<dbReference type="SMART" id="SM00421">
    <property type="entry name" value="HTH_LUXR"/>
    <property type="match status" value="1"/>
</dbReference>
<dbReference type="InterPro" id="IPR000792">
    <property type="entry name" value="Tscrpt_reg_LuxR_C"/>
</dbReference>
<dbReference type="GO" id="GO:0003677">
    <property type="term" value="F:DNA binding"/>
    <property type="evidence" value="ECO:0007669"/>
    <property type="project" value="UniProtKB-KW"/>
</dbReference>
<accession>A0A6C0RF39</accession>
<dbReference type="PRINTS" id="PR00038">
    <property type="entry name" value="HTHLUXR"/>
</dbReference>
<evidence type="ECO:0000259" key="4">
    <source>
        <dbReference type="PROSITE" id="PS50110"/>
    </source>
</evidence>
<comment type="caution">
    <text evidence="2">Lacks conserved residue(s) required for the propagation of feature annotation.</text>
</comment>
<keyword evidence="1" id="KW-0238">DNA-binding</keyword>
<dbReference type="CDD" id="cd06170">
    <property type="entry name" value="LuxR_C_like"/>
    <property type="match status" value="1"/>
</dbReference>
<dbReference type="GO" id="GO:0006355">
    <property type="term" value="P:regulation of DNA-templated transcription"/>
    <property type="evidence" value="ECO:0007669"/>
    <property type="project" value="InterPro"/>
</dbReference>
<dbReference type="RefSeq" id="WP_163346074.1">
    <property type="nucleotide sequence ID" value="NZ_CP048409.1"/>
</dbReference>
<dbReference type="SUPFAM" id="SSF46894">
    <property type="entry name" value="C-terminal effector domain of the bipartite response regulators"/>
    <property type="match status" value="1"/>
</dbReference>
<dbReference type="SUPFAM" id="SSF52172">
    <property type="entry name" value="CheY-like"/>
    <property type="match status" value="1"/>
</dbReference>
<evidence type="ECO:0000259" key="3">
    <source>
        <dbReference type="PROSITE" id="PS50043"/>
    </source>
</evidence>
<dbReference type="InterPro" id="IPR036388">
    <property type="entry name" value="WH-like_DNA-bd_sf"/>
</dbReference>
<dbReference type="Proteomes" id="UP000474630">
    <property type="component" value="Chromosome"/>
</dbReference>
<dbReference type="InterPro" id="IPR039420">
    <property type="entry name" value="WalR-like"/>
</dbReference>